<evidence type="ECO:0000259" key="1">
    <source>
        <dbReference type="PROSITE" id="PS50011"/>
    </source>
</evidence>
<evidence type="ECO:0000313" key="2">
    <source>
        <dbReference type="EMBL" id="KAG9240687.1"/>
    </source>
</evidence>
<dbReference type="PROSITE" id="PS50011">
    <property type="entry name" value="PROTEIN_KINASE_DOM"/>
    <property type="match status" value="1"/>
</dbReference>
<keyword evidence="3" id="KW-1185">Reference proteome</keyword>
<dbReference type="OrthoDB" id="3474674at2759"/>
<gene>
    <name evidence="2" type="ORF">BJ878DRAFT_524820</name>
</gene>
<evidence type="ECO:0000313" key="3">
    <source>
        <dbReference type="Proteomes" id="UP000887226"/>
    </source>
</evidence>
<feature type="domain" description="Protein kinase" evidence="1">
    <location>
        <begin position="1"/>
        <end position="160"/>
    </location>
</feature>
<protein>
    <recommendedName>
        <fullName evidence="1">Protein kinase domain-containing protein</fullName>
    </recommendedName>
</protein>
<proteinExistence type="predicted"/>
<dbReference type="SUPFAM" id="SSF56112">
    <property type="entry name" value="Protein kinase-like (PK-like)"/>
    <property type="match status" value="1"/>
</dbReference>
<dbReference type="AlphaFoldDB" id="A0A9P8CBK1"/>
<dbReference type="Proteomes" id="UP000887226">
    <property type="component" value="Unassembled WGS sequence"/>
</dbReference>
<dbReference type="GO" id="GO:0005524">
    <property type="term" value="F:ATP binding"/>
    <property type="evidence" value="ECO:0007669"/>
    <property type="project" value="InterPro"/>
</dbReference>
<name>A0A9P8CBK1_9HELO</name>
<dbReference type="EMBL" id="MU254369">
    <property type="protein sequence ID" value="KAG9240687.1"/>
    <property type="molecule type" value="Genomic_DNA"/>
</dbReference>
<comment type="caution">
    <text evidence="2">The sequence shown here is derived from an EMBL/GenBank/DDBJ whole genome shotgun (WGS) entry which is preliminary data.</text>
</comment>
<reference evidence="2" key="1">
    <citation type="journal article" date="2021" name="IMA Fungus">
        <title>Genomic characterization of three marine fungi, including Emericellopsis atlantica sp. nov. with signatures of a generalist lifestyle and marine biomass degradation.</title>
        <authorList>
            <person name="Hagestad O.C."/>
            <person name="Hou L."/>
            <person name="Andersen J.H."/>
            <person name="Hansen E.H."/>
            <person name="Altermark B."/>
            <person name="Li C."/>
            <person name="Kuhnert E."/>
            <person name="Cox R.J."/>
            <person name="Crous P.W."/>
            <person name="Spatafora J.W."/>
            <person name="Lail K."/>
            <person name="Amirebrahimi M."/>
            <person name="Lipzen A."/>
            <person name="Pangilinan J."/>
            <person name="Andreopoulos W."/>
            <person name="Hayes R.D."/>
            <person name="Ng V."/>
            <person name="Grigoriev I.V."/>
            <person name="Jackson S.A."/>
            <person name="Sutton T.D.S."/>
            <person name="Dobson A.D.W."/>
            <person name="Rama T."/>
        </authorList>
    </citation>
    <scope>NUCLEOTIDE SEQUENCE</scope>
    <source>
        <strain evidence="2">TRa3180A</strain>
    </source>
</reference>
<organism evidence="2 3">
    <name type="scientific">Calycina marina</name>
    <dbReference type="NCBI Taxonomy" id="1763456"/>
    <lineage>
        <taxon>Eukaryota</taxon>
        <taxon>Fungi</taxon>
        <taxon>Dikarya</taxon>
        <taxon>Ascomycota</taxon>
        <taxon>Pezizomycotina</taxon>
        <taxon>Leotiomycetes</taxon>
        <taxon>Helotiales</taxon>
        <taxon>Pezizellaceae</taxon>
        <taxon>Calycina</taxon>
    </lineage>
</organism>
<dbReference type="InterPro" id="IPR000719">
    <property type="entry name" value="Prot_kinase_dom"/>
</dbReference>
<accession>A0A9P8CBK1</accession>
<dbReference type="InterPro" id="IPR011009">
    <property type="entry name" value="Kinase-like_dom_sf"/>
</dbReference>
<dbReference type="Gene3D" id="1.10.510.10">
    <property type="entry name" value="Transferase(Phosphotransferase) domain 1"/>
    <property type="match status" value="1"/>
</dbReference>
<sequence>MNSTWIVYTNQSNVQDFEYIVLRCGEKRHFTTEKLALLKCARERTNTFLSTLCTFEHNRRIFVGSELLDMSLADIIDCTIPLQEVHIATVIKQVVEGLHYLSISSTALGTPVVYNSLRASNLFEGRNGLVKLATFGRKVFPMSLKNGNHDQDRQDIGAII</sequence>
<dbReference type="GO" id="GO:0004672">
    <property type="term" value="F:protein kinase activity"/>
    <property type="evidence" value="ECO:0007669"/>
    <property type="project" value="InterPro"/>
</dbReference>